<keyword evidence="1" id="KW-1133">Transmembrane helix</keyword>
<proteinExistence type="predicted"/>
<evidence type="ECO:0000256" key="1">
    <source>
        <dbReference type="SAM" id="Phobius"/>
    </source>
</evidence>
<protein>
    <recommendedName>
        <fullName evidence="4">Secreted protein</fullName>
    </recommendedName>
</protein>
<dbReference type="EMBL" id="CP104214">
    <property type="protein sequence ID" value="UWX71428.1"/>
    <property type="molecule type" value="Genomic_DNA"/>
</dbReference>
<accession>A0AB38TXV6</accession>
<feature type="transmembrane region" description="Helical" evidence="1">
    <location>
        <begin position="12"/>
        <end position="32"/>
    </location>
</feature>
<gene>
    <name evidence="2" type="ORF">NYZ96_06660</name>
</gene>
<evidence type="ECO:0008006" key="4">
    <source>
        <dbReference type="Google" id="ProtNLM"/>
    </source>
</evidence>
<dbReference type="RefSeq" id="WP_124083775.1">
    <property type="nucleotide sequence ID" value="NZ_CADEPW010000005.1"/>
</dbReference>
<name>A0AB38TXV6_BURGA</name>
<dbReference type="AlphaFoldDB" id="A0AB38TXV6"/>
<keyword evidence="1" id="KW-0812">Transmembrane</keyword>
<reference evidence="2" key="1">
    <citation type="submission" date="2022-09" db="EMBL/GenBank/DDBJ databases">
        <title>Genomic of Burkholderia gladioli.</title>
        <authorList>
            <person name="Wu H."/>
        </authorList>
    </citation>
    <scope>NUCLEOTIDE SEQUENCE</scope>
    <source>
        <strain evidence="2">ZN-S4</strain>
    </source>
</reference>
<organism evidence="2 3">
    <name type="scientific">Burkholderia gladioli</name>
    <name type="common">Pseudomonas marginata</name>
    <name type="synonym">Phytomonas marginata</name>
    <dbReference type="NCBI Taxonomy" id="28095"/>
    <lineage>
        <taxon>Bacteria</taxon>
        <taxon>Pseudomonadati</taxon>
        <taxon>Pseudomonadota</taxon>
        <taxon>Betaproteobacteria</taxon>
        <taxon>Burkholderiales</taxon>
        <taxon>Burkholderiaceae</taxon>
        <taxon>Burkholderia</taxon>
    </lineage>
</organism>
<evidence type="ECO:0000313" key="3">
    <source>
        <dbReference type="Proteomes" id="UP001059745"/>
    </source>
</evidence>
<keyword evidence="1" id="KW-0472">Membrane</keyword>
<dbReference type="Proteomes" id="UP001059745">
    <property type="component" value="Chromosome 1"/>
</dbReference>
<evidence type="ECO:0000313" key="2">
    <source>
        <dbReference type="EMBL" id="UWX71428.1"/>
    </source>
</evidence>
<sequence length="110" mass="12243">MKNICVNRNSKNFVWSFVTGLLLRCGAMGGAIGRQGGLGRQMGKVPVPDIGKGRRAIDGFVARWVARMNYSGNRGKWIGLLKTSRIFTNCFHVKSSRWLNVLFGLDAVER</sequence>